<accession>A0A1M4E136</accession>
<evidence type="ECO:0008006" key="3">
    <source>
        <dbReference type="Google" id="ProtNLM"/>
    </source>
</evidence>
<sequence length="136" mass="15114">MTTTTSPKTGRRWGKFALHYVEMIIAMFVGMFALGMLQSAVGLGVSHAEQPELWYLSMALNMSIGMAAWMRFRGHGWAPTLEMCAIMFAPAVPLFPLLWTGVMDADGLMLVSHVVMFPLMLVAMLRRLDEYAGCAH</sequence>
<evidence type="ECO:0000313" key="2">
    <source>
        <dbReference type="EMBL" id="SBO92511.1"/>
    </source>
</evidence>
<dbReference type="RefSeq" id="WP_225271772.1">
    <property type="nucleotide sequence ID" value="NZ_CP084058.1"/>
</dbReference>
<organism evidence="2">
    <name type="scientific">Nonomuraea gerenzanensis</name>
    <dbReference type="NCBI Taxonomy" id="93944"/>
    <lineage>
        <taxon>Bacteria</taxon>
        <taxon>Bacillati</taxon>
        <taxon>Actinomycetota</taxon>
        <taxon>Actinomycetes</taxon>
        <taxon>Streptosporangiales</taxon>
        <taxon>Streptosporangiaceae</taxon>
        <taxon>Nonomuraea</taxon>
    </lineage>
</organism>
<evidence type="ECO:0000256" key="1">
    <source>
        <dbReference type="SAM" id="Phobius"/>
    </source>
</evidence>
<name>A0A1M4E136_9ACTN</name>
<feature type="transmembrane region" description="Helical" evidence="1">
    <location>
        <begin position="20"/>
        <end position="41"/>
    </location>
</feature>
<gene>
    <name evidence="2" type="ORF">BN4615_P2025</name>
</gene>
<reference evidence="2" key="1">
    <citation type="submission" date="2016-04" db="EMBL/GenBank/DDBJ databases">
        <authorList>
            <person name="Evans L.H."/>
            <person name="Alamgir A."/>
            <person name="Owens N."/>
            <person name="Weber N.D."/>
            <person name="Virtaneva K."/>
            <person name="Barbian K."/>
            <person name="Babar A."/>
            <person name="Rosenke K."/>
        </authorList>
    </citation>
    <scope>NUCLEOTIDE SEQUENCE</scope>
    <source>
        <strain evidence="2">Nono1</strain>
    </source>
</reference>
<proteinExistence type="predicted"/>
<feature type="transmembrane region" description="Helical" evidence="1">
    <location>
        <begin position="108"/>
        <end position="125"/>
    </location>
</feature>
<keyword evidence="1" id="KW-0472">Membrane</keyword>
<dbReference type="EMBL" id="LT559118">
    <property type="protein sequence ID" value="SBO92511.1"/>
    <property type="molecule type" value="Genomic_DNA"/>
</dbReference>
<feature type="transmembrane region" description="Helical" evidence="1">
    <location>
        <begin position="84"/>
        <end position="102"/>
    </location>
</feature>
<keyword evidence="1" id="KW-0812">Transmembrane</keyword>
<keyword evidence="1" id="KW-1133">Transmembrane helix</keyword>
<dbReference type="AlphaFoldDB" id="A0A1M4E136"/>
<feature type="transmembrane region" description="Helical" evidence="1">
    <location>
        <begin position="53"/>
        <end position="72"/>
    </location>
</feature>
<protein>
    <recommendedName>
        <fullName evidence="3">Flagellar biosynthetic protein FliP</fullName>
    </recommendedName>
</protein>